<dbReference type="InterPro" id="IPR020940">
    <property type="entry name" value="Thymidylate_synthase_AS"/>
</dbReference>
<keyword evidence="10" id="KW-1185">Reference proteome</keyword>
<evidence type="ECO:0000256" key="3">
    <source>
        <dbReference type="ARBA" id="ARBA00022603"/>
    </source>
</evidence>
<evidence type="ECO:0000256" key="6">
    <source>
        <dbReference type="HAMAP-Rule" id="MF_00008"/>
    </source>
</evidence>
<gene>
    <name evidence="6" type="primary">thyA</name>
    <name evidence="9" type="ORF">V5S76_04370</name>
</gene>
<dbReference type="HAMAP" id="MF_00008">
    <property type="entry name" value="Thymidy_synth_bact"/>
    <property type="match status" value="1"/>
</dbReference>
<dbReference type="CDD" id="cd00351">
    <property type="entry name" value="TS_Pyrimidine_HMase"/>
    <property type="match status" value="1"/>
</dbReference>
<organism evidence="9 10">
    <name type="scientific">Corynebacterium marquesiae</name>
    <dbReference type="NCBI Taxonomy" id="2913503"/>
    <lineage>
        <taxon>Bacteria</taxon>
        <taxon>Bacillati</taxon>
        <taxon>Actinomycetota</taxon>
        <taxon>Actinomycetes</taxon>
        <taxon>Mycobacteriales</taxon>
        <taxon>Corynebacteriaceae</taxon>
        <taxon>Corynebacterium</taxon>
    </lineage>
</organism>
<dbReference type="PANTHER" id="PTHR11548:SF9">
    <property type="entry name" value="THYMIDYLATE SYNTHASE"/>
    <property type="match status" value="1"/>
</dbReference>
<feature type="active site" evidence="7">
    <location>
        <position position="164"/>
    </location>
</feature>
<comment type="catalytic activity">
    <reaction evidence="6">
        <text>dUMP + (6R)-5,10-methylene-5,6,7,8-tetrahydrofolate = 7,8-dihydrofolate + dTMP</text>
        <dbReference type="Rhea" id="RHEA:12104"/>
        <dbReference type="ChEBI" id="CHEBI:15636"/>
        <dbReference type="ChEBI" id="CHEBI:57451"/>
        <dbReference type="ChEBI" id="CHEBI:63528"/>
        <dbReference type="ChEBI" id="CHEBI:246422"/>
        <dbReference type="EC" id="2.1.1.45"/>
    </reaction>
</comment>
<evidence type="ECO:0000256" key="7">
    <source>
        <dbReference type="PROSITE-ProRule" id="PRU10016"/>
    </source>
</evidence>
<evidence type="ECO:0000259" key="8">
    <source>
        <dbReference type="Pfam" id="PF00303"/>
    </source>
</evidence>
<dbReference type="InterPro" id="IPR036926">
    <property type="entry name" value="Thymidate_synth/dCMP_Mease_sf"/>
</dbReference>
<comment type="pathway">
    <text evidence="6">Pyrimidine metabolism; dTTP biosynthesis.</text>
</comment>
<comment type="subunit">
    <text evidence="6">Homodimer.</text>
</comment>
<feature type="domain" description="Thymidylate synthase/dCMP hydroxymethylase" evidence="8">
    <location>
        <begin position="21"/>
        <end position="281"/>
    </location>
</feature>
<comment type="similarity">
    <text evidence="6">Belongs to the thymidylate synthase family. Bacterial-type ThyA subfamily.</text>
</comment>
<comment type="caution">
    <text evidence="9">The sequence shown here is derived from an EMBL/GenBank/DDBJ whole genome shotgun (WGS) entry which is preliminary data.</text>
</comment>
<dbReference type="PROSITE" id="PS00091">
    <property type="entry name" value="THYMIDYLATE_SYNTHASE"/>
    <property type="match status" value="1"/>
</dbReference>
<dbReference type="EMBL" id="JBAHUZ010000007">
    <property type="protein sequence ID" value="MEJ4138352.1"/>
    <property type="molecule type" value="Genomic_DNA"/>
</dbReference>
<protein>
    <recommendedName>
        <fullName evidence="1 6">Thymidylate synthase</fullName>
        <shortName evidence="6">TS</shortName>
        <shortName evidence="6">TSase</shortName>
        <ecNumber evidence="1 6">2.1.1.45</ecNumber>
    </recommendedName>
</protein>
<feature type="binding site" evidence="6">
    <location>
        <position position="187"/>
    </location>
    <ligand>
        <name>(6R)-5,10-methylene-5,6,7,8-tetrahydrofolate</name>
        <dbReference type="ChEBI" id="CHEBI:15636"/>
    </ligand>
</feature>
<keyword evidence="3 6" id="KW-0489">Methyltransferase</keyword>
<comment type="subcellular location">
    <subcellularLocation>
        <location evidence="6">Cytoplasm</location>
    </subcellularLocation>
</comment>
<dbReference type="PRINTS" id="PR00108">
    <property type="entry name" value="THYMDSNTHASE"/>
</dbReference>
<dbReference type="NCBIfam" id="NF002497">
    <property type="entry name" value="PRK01827.1-3"/>
    <property type="match status" value="1"/>
</dbReference>
<feature type="binding site" description="in other chain" evidence="6">
    <location>
        <begin position="225"/>
        <end position="227"/>
    </location>
    <ligand>
        <name>dUMP</name>
        <dbReference type="ChEBI" id="CHEBI:246422"/>
        <note>ligand shared between dimeric partners</note>
    </ligand>
</feature>
<evidence type="ECO:0000313" key="10">
    <source>
        <dbReference type="Proteomes" id="UP001372244"/>
    </source>
</evidence>
<feature type="binding site" description="in other chain" evidence="6">
    <location>
        <position position="39"/>
    </location>
    <ligand>
        <name>dUMP</name>
        <dbReference type="ChEBI" id="CHEBI:246422"/>
        <note>ligand shared between dimeric partners</note>
    </ligand>
</feature>
<sequence length="281" mass="32077">MPRPLPRSTADSKLVRMIETPYEDLLKKVLETGTPKGDRTGTGTRSIFGAQLRYNLAESFPLLTTKKVYFHAVLGELLWFLKGESNIKFLQDNKVRIWNEWADENGELGPVYGVQWRSWPTPDGQHIDQIQQALDTLKTNPDSRRNLVSAWNVAELDKMALMPCHLLFQLYVSDGTLSMQVYQRSADMFLGVPFNIASYAALTHMFAQQAGLKVGDLIWTGGDCHIYNDHVEQVKEQLSREPRPYPQLNLHKAEDIFSYDFTDFEIEGYDPHPTIKAQVSV</sequence>
<evidence type="ECO:0000256" key="2">
    <source>
        <dbReference type="ARBA" id="ARBA00022490"/>
    </source>
</evidence>
<dbReference type="RefSeq" id="WP_284791886.1">
    <property type="nucleotide sequence ID" value="NZ_JASPHO010000009.1"/>
</dbReference>
<comment type="function">
    <text evidence="6">Catalyzes the reductive methylation of 2'-deoxyuridine-5'-monophosphate (dUMP) to 2'-deoxythymidine-5'-monophosphate (dTMP) while utilizing 5,10-methylenetetrahydrofolate (mTHF) as the methyl donor and reductant in the reaction, yielding dihydrofolate (DHF) as a by-product. This enzymatic reaction provides an intracellular de novo source of dTMP, an essential precursor for DNA biosynthesis.</text>
</comment>
<dbReference type="Proteomes" id="UP001372244">
    <property type="component" value="Unassembled WGS sequence"/>
</dbReference>
<dbReference type="GO" id="GO:0032259">
    <property type="term" value="P:methylation"/>
    <property type="evidence" value="ECO:0007669"/>
    <property type="project" value="UniProtKB-KW"/>
</dbReference>
<reference evidence="9 10" key="1">
    <citation type="submission" date="2024-02" db="EMBL/GenBank/DDBJ databases">
        <title>Whole genome sequencing and characterization of Corynebacterium isolated from the ocular surface of dry eye disease sufferers.</title>
        <authorList>
            <person name="Naqvi M."/>
        </authorList>
    </citation>
    <scope>NUCLEOTIDE SEQUENCE [LARGE SCALE GENOMIC DNA]</scope>
    <source>
        <strain evidence="9 10">PCR27</strain>
    </source>
</reference>
<evidence type="ECO:0000256" key="4">
    <source>
        <dbReference type="ARBA" id="ARBA00022679"/>
    </source>
</evidence>
<proteinExistence type="inferred from homology"/>
<feature type="active site" description="Nucleophile" evidence="6">
    <location>
        <position position="164"/>
    </location>
</feature>
<dbReference type="GO" id="GO:0004799">
    <property type="term" value="F:thymidylate synthase activity"/>
    <property type="evidence" value="ECO:0007669"/>
    <property type="project" value="UniProtKB-EC"/>
</dbReference>
<feature type="binding site" description="in other chain" evidence="6">
    <location>
        <position position="195"/>
    </location>
    <ligand>
        <name>dUMP</name>
        <dbReference type="ChEBI" id="CHEBI:246422"/>
        <note>ligand shared between dimeric partners</note>
    </ligand>
</feature>
<dbReference type="SUPFAM" id="SSF55831">
    <property type="entry name" value="Thymidylate synthase/dCMP hydroxymethylase"/>
    <property type="match status" value="1"/>
</dbReference>
<keyword evidence="5 6" id="KW-0545">Nucleotide biosynthesis</keyword>
<feature type="binding site" description="in other chain" evidence="6">
    <location>
        <begin position="184"/>
        <end position="187"/>
    </location>
    <ligand>
        <name>dUMP</name>
        <dbReference type="ChEBI" id="CHEBI:246422"/>
        <note>ligand shared between dimeric partners</note>
    </ligand>
</feature>
<comment type="caution">
    <text evidence="6">Lacks conserved residue(s) required for the propagation of feature annotation.</text>
</comment>
<accession>A0ABU8P3U6</accession>
<name>A0ABU8P3U6_9CORY</name>
<evidence type="ECO:0000256" key="1">
    <source>
        <dbReference type="ARBA" id="ARBA00011947"/>
    </source>
</evidence>
<dbReference type="Gene3D" id="3.30.572.10">
    <property type="entry name" value="Thymidylate synthase/dCMP hydroxymethylase domain"/>
    <property type="match status" value="1"/>
</dbReference>
<dbReference type="NCBIfam" id="NF002499">
    <property type="entry name" value="PRK01827.1-5"/>
    <property type="match status" value="1"/>
</dbReference>
<dbReference type="Pfam" id="PF00303">
    <property type="entry name" value="Thymidylat_synt"/>
    <property type="match status" value="1"/>
</dbReference>
<feature type="binding site" evidence="6">
    <location>
        <begin position="144"/>
        <end position="145"/>
    </location>
    <ligand>
        <name>dUMP</name>
        <dbReference type="ChEBI" id="CHEBI:246422"/>
        <note>ligand shared between dimeric partners</note>
    </ligand>
</feature>
<dbReference type="InterPro" id="IPR023451">
    <property type="entry name" value="Thymidate_synth/dCMP_Mease_dom"/>
</dbReference>
<keyword evidence="2 6" id="KW-0963">Cytoplasm</keyword>
<feature type="binding site" evidence="6">
    <location>
        <position position="280"/>
    </location>
    <ligand>
        <name>(6R)-5,10-methylene-5,6,7,8-tetrahydrofolate</name>
        <dbReference type="ChEBI" id="CHEBI:15636"/>
    </ligand>
</feature>
<dbReference type="InterPro" id="IPR000398">
    <property type="entry name" value="Thymidylate_synthase"/>
</dbReference>
<dbReference type="PANTHER" id="PTHR11548">
    <property type="entry name" value="THYMIDYLATE SYNTHASE 1"/>
    <property type="match status" value="1"/>
</dbReference>
<dbReference type="EC" id="2.1.1.45" evidence="1 6"/>
<keyword evidence="4 6" id="KW-0808">Transferase</keyword>
<dbReference type="InterPro" id="IPR045097">
    <property type="entry name" value="Thymidate_synth/dCMP_Mease"/>
</dbReference>
<dbReference type="NCBIfam" id="TIGR03284">
    <property type="entry name" value="thym_sym"/>
    <property type="match status" value="2"/>
</dbReference>
<evidence type="ECO:0000256" key="5">
    <source>
        <dbReference type="ARBA" id="ARBA00022727"/>
    </source>
</evidence>
<evidence type="ECO:0000313" key="9">
    <source>
        <dbReference type="EMBL" id="MEJ4138352.1"/>
    </source>
</evidence>